<organism evidence="3 4">
    <name type="scientific">Rhinolophus ferrumequinum</name>
    <name type="common">Greater horseshoe bat</name>
    <dbReference type="NCBI Taxonomy" id="59479"/>
    <lineage>
        <taxon>Eukaryota</taxon>
        <taxon>Metazoa</taxon>
        <taxon>Chordata</taxon>
        <taxon>Craniata</taxon>
        <taxon>Vertebrata</taxon>
        <taxon>Euteleostomi</taxon>
        <taxon>Mammalia</taxon>
        <taxon>Eutheria</taxon>
        <taxon>Laurasiatheria</taxon>
        <taxon>Chiroptera</taxon>
        <taxon>Yinpterochiroptera</taxon>
        <taxon>Rhinolophoidea</taxon>
        <taxon>Rhinolophidae</taxon>
        <taxon>Rhinolophinae</taxon>
        <taxon>Rhinolophus</taxon>
    </lineage>
</organism>
<keyword evidence="1" id="KW-0175">Coiled coil</keyword>
<comment type="caution">
    <text evidence="3">The sequence shown here is derived from an EMBL/GenBank/DDBJ whole genome shotgun (WGS) entry which is preliminary data.</text>
</comment>
<feature type="coiled-coil region" evidence="1">
    <location>
        <begin position="86"/>
        <end position="113"/>
    </location>
</feature>
<reference evidence="3 4" key="1">
    <citation type="journal article" date="2020" name="Nature">
        <title>Six reference-quality genomes reveal evolution of bat adaptations.</title>
        <authorList>
            <person name="Jebb D."/>
            <person name="Huang Z."/>
            <person name="Pippel M."/>
            <person name="Hughes G.M."/>
            <person name="Lavrichenko K."/>
            <person name="Devanna P."/>
            <person name="Winkler S."/>
            <person name="Jermiin L.S."/>
            <person name="Skirmuntt E.C."/>
            <person name="Katzourakis A."/>
            <person name="Burkitt-Gray L."/>
            <person name="Ray D.A."/>
            <person name="Sullivan K.A.M."/>
            <person name="Roscito J.G."/>
            <person name="Kirilenko B.M."/>
            <person name="Davalos L.M."/>
            <person name="Corthals A.P."/>
            <person name="Power M.L."/>
            <person name="Jones G."/>
            <person name="Ransome R.D."/>
            <person name="Dechmann D.K.N."/>
            <person name="Locatelli A.G."/>
            <person name="Puechmaille S.J."/>
            <person name="Fedrigo O."/>
            <person name="Jarvis E.D."/>
            <person name="Hiller M."/>
            <person name="Vernes S.C."/>
            <person name="Myers E.W."/>
            <person name="Teeling E.C."/>
        </authorList>
    </citation>
    <scope>NUCLEOTIDE SEQUENCE [LARGE SCALE GENOMIC DNA]</scope>
    <source>
        <strain evidence="3">MRhiFer1</strain>
        <tissue evidence="3">Lung</tissue>
    </source>
</reference>
<evidence type="ECO:0000313" key="4">
    <source>
        <dbReference type="Proteomes" id="UP000585614"/>
    </source>
</evidence>
<evidence type="ECO:0000256" key="2">
    <source>
        <dbReference type="SAM" id="MobiDB-lite"/>
    </source>
</evidence>
<protein>
    <submittedName>
        <fullName evidence="3">Uncharacterized protein</fullName>
    </submittedName>
</protein>
<accession>A0A7J7VEC4</accession>
<dbReference type="AlphaFoldDB" id="A0A7J7VEC4"/>
<feature type="region of interest" description="Disordered" evidence="2">
    <location>
        <begin position="119"/>
        <end position="166"/>
    </location>
</feature>
<proteinExistence type="predicted"/>
<sequence>MADQGFLTYPGLCCGGDGQSWCLSDSQGPAKGPRFQSPEDKQTDCFSQVPTNGFGEKLREQVEERLSFYDTGEIPRKHLEVRKETMVQAEDTAAAITRKVEKQEEKCLKKEKKRLAAIALASSENSRRTPGSVRRQVKDSKRRKSKSSRGPQENGMEDPLVSIQTQEKEIFFKGEAG</sequence>
<dbReference type="EMBL" id="JACAGC010000013">
    <property type="protein sequence ID" value="KAF6323370.1"/>
    <property type="molecule type" value="Genomic_DNA"/>
</dbReference>
<evidence type="ECO:0000313" key="3">
    <source>
        <dbReference type="EMBL" id="KAF6323370.1"/>
    </source>
</evidence>
<name>A0A7J7VEC4_RHIFE</name>
<dbReference type="Proteomes" id="UP000585614">
    <property type="component" value="Unassembled WGS sequence"/>
</dbReference>
<gene>
    <name evidence="3" type="ORF">mRhiFer1_008353</name>
</gene>
<evidence type="ECO:0000256" key="1">
    <source>
        <dbReference type="SAM" id="Coils"/>
    </source>
</evidence>